<dbReference type="AlphaFoldDB" id="A0A7Y3SS65"/>
<accession>A0A7Y3SS65</accession>
<organism evidence="1 2">
    <name type="scientific">Clostridium estertheticum</name>
    <dbReference type="NCBI Taxonomy" id="238834"/>
    <lineage>
        <taxon>Bacteria</taxon>
        <taxon>Bacillati</taxon>
        <taxon>Bacillota</taxon>
        <taxon>Clostridia</taxon>
        <taxon>Eubacteriales</taxon>
        <taxon>Clostridiaceae</taxon>
        <taxon>Clostridium</taxon>
    </lineage>
</organism>
<gene>
    <name evidence="1" type="ORF">HLQ16_00250</name>
</gene>
<dbReference type="EMBL" id="JABEYB010000001">
    <property type="protein sequence ID" value="NNU74375.1"/>
    <property type="molecule type" value="Genomic_DNA"/>
</dbReference>
<comment type="caution">
    <text evidence="1">The sequence shown here is derived from an EMBL/GenBank/DDBJ whole genome shotgun (WGS) entry which is preliminary data.</text>
</comment>
<evidence type="ECO:0000313" key="2">
    <source>
        <dbReference type="Proteomes" id="UP000531659"/>
    </source>
</evidence>
<reference evidence="1 2" key="1">
    <citation type="submission" date="2020-05" db="EMBL/GenBank/DDBJ databases">
        <title>Complete genome of Clostridium estertheticum subspecies estertheticum, isolated from Vacuum packed lamb meat from New Zealand imported to Switzerland.</title>
        <authorList>
            <person name="Wambui J."/>
            <person name="Stevens M.J.A."/>
            <person name="Stephan R."/>
        </authorList>
    </citation>
    <scope>NUCLEOTIDE SEQUENCE [LARGE SCALE GENOMIC DNA]</scope>
    <source>
        <strain evidence="1 2">CEST001</strain>
    </source>
</reference>
<dbReference type="GeneID" id="83592311"/>
<protein>
    <submittedName>
        <fullName evidence="1">Uncharacterized protein</fullName>
    </submittedName>
</protein>
<sequence length="79" mass="8992">MNGEYIKKPFLIKNTKESFDHLVETIEELIQKYGTVHTSASIELKGFKKAINQRKSCANDGVIHFIPKDIFIQVLIASL</sequence>
<dbReference type="RefSeq" id="WP_171295243.1">
    <property type="nucleotide sequence ID" value="NZ_CP077615.1"/>
</dbReference>
<evidence type="ECO:0000313" key="1">
    <source>
        <dbReference type="EMBL" id="NNU74375.1"/>
    </source>
</evidence>
<name>A0A7Y3SS65_9CLOT</name>
<proteinExistence type="predicted"/>
<dbReference type="Proteomes" id="UP000531659">
    <property type="component" value="Unassembled WGS sequence"/>
</dbReference>